<gene>
    <name evidence="3" type="ORF">SLS63_013120</name>
</gene>
<comment type="cofactor">
    <cofactor evidence="1">
        <name>FAD</name>
        <dbReference type="ChEBI" id="CHEBI:57692"/>
    </cofactor>
</comment>
<evidence type="ECO:0000256" key="1">
    <source>
        <dbReference type="RuleBase" id="RU364054"/>
    </source>
</evidence>
<feature type="region of interest" description="Disordered" evidence="2">
    <location>
        <begin position="29"/>
        <end position="48"/>
    </location>
</feature>
<organism evidence="3 4">
    <name type="scientific">Diaporthe eres</name>
    <name type="common">Phomopsis oblonga</name>
    <dbReference type="NCBI Taxonomy" id="83184"/>
    <lineage>
        <taxon>Eukaryota</taxon>
        <taxon>Fungi</taxon>
        <taxon>Dikarya</taxon>
        <taxon>Ascomycota</taxon>
        <taxon>Pezizomycotina</taxon>
        <taxon>Sordariomycetes</taxon>
        <taxon>Sordariomycetidae</taxon>
        <taxon>Diaporthales</taxon>
        <taxon>Diaporthaceae</taxon>
        <taxon>Diaporthe</taxon>
        <taxon>Diaporthe eres species complex</taxon>
    </lineage>
</organism>
<keyword evidence="1" id="KW-0285">Flavoprotein</keyword>
<comment type="catalytic activity">
    <reaction evidence="1">
        <text>L-proline + a quinone = (S)-1-pyrroline-5-carboxylate + a quinol + H(+)</text>
        <dbReference type="Rhea" id="RHEA:23784"/>
        <dbReference type="ChEBI" id="CHEBI:15378"/>
        <dbReference type="ChEBI" id="CHEBI:17388"/>
        <dbReference type="ChEBI" id="CHEBI:24646"/>
        <dbReference type="ChEBI" id="CHEBI:60039"/>
        <dbReference type="ChEBI" id="CHEBI:132124"/>
        <dbReference type="EC" id="1.5.5.2"/>
    </reaction>
</comment>
<evidence type="ECO:0000256" key="2">
    <source>
        <dbReference type="SAM" id="MobiDB-lite"/>
    </source>
</evidence>
<dbReference type="InterPro" id="IPR015659">
    <property type="entry name" value="Proline_oxidase"/>
</dbReference>
<dbReference type="PANTHER" id="PTHR13914:SF0">
    <property type="entry name" value="PROLINE DEHYDROGENASE 1, MITOCHONDRIAL"/>
    <property type="match status" value="1"/>
</dbReference>
<feature type="compositionally biased region" description="Polar residues" evidence="2">
    <location>
        <begin position="1"/>
        <end position="14"/>
    </location>
</feature>
<keyword evidence="1" id="KW-0560">Oxidoreductase</keyword>
<proteinExistence type="inferred from homology"/>
<comment type="caution">
    <text evidence="3">The sequence shown here is derived from an EMBL/GenBank/DDBJ whole genome shotgun (WGS) entry which is preliminary data.</text>
</comment>
<keyword evidence="4" id="KW-1185">Reference proteome</keyword>
<keyword evidence="1" id="KW-0642">Proline metabolism</keyword>
<accession>A0ABR1NPF0</accession>
<keyword evidence="1" id="KW-0274">FAD</keyword>
<evidence type="ECO:0000313" key="4">
    <source>
        <dbReference type="Proteomes" id="UP001430848"/>
    </source>
</evidence>
<feature type="compositionally biased region" description="Polar residues" evidence="2">
    <location>
        <begin position="33"/>
        <end position="42"/>
    </location>
</feature>
<comment type="function">
    <text evidence="1">Converts proline to delta-1-pyrroline-5-carboxylate.</text>
</comment>
<dbReference type="Gene3D" id="3.20.20.220">
    <property type="match status" value="1"/>
</dbReference>
<protein>
    <recommendedName>
        <fullName evidence="1">Proline dehydrogenase</fullName>
        <ecNumber evidence="1">1.5.5.2</ecNumber>
    </recommendedName>
</protein>
<comment type="similarity">
    <text evidence="1">Belongs to the proline oxidase family.</text>
</comment>
<dbReference type="PANTHER" id="PTHR13914">
    <property type="entry name" value="PROLINE OXIDASE"/>
    <property type="match status" value="1"/>
</dbReference>
<dbReference type="EC" id="1.5.5.2" evidence="1"/>
<feature type="region of interest" description="Disordered" evidence="2">
    <location>
        <begin position="1"/>
        <end position="24"/>
    </location>
</feature>
<evidence type="ECO:0000313" key="3">
    <source>
        <dbReference type="EMBL" id="KAK7709978.1"/>
    </source>
</evidence>
<dbReference type="EMBL" id="JAKNSF020000164">
    <property type="protein sequence ID" value="KAK7709978.1"/>
    <property type="molecule type" value="Genomic_DNA"/>
</dbReference>
<dbReference type="Proteomes" id="UP001430848">
    <property type="component" value="Unassembled WGS sequence"/>
</dbReference>
<reference evidence="3 4" key="1">
    <citation type="submission" date="2024-02" db="EMBL/GenBank/DDBJ databases">
        <title>De novo assembly and annotation of 12 fungi associated with fruit tree decline syndrome in Ontario, Canada.</title>
        <authorList>
            <person name="Sulman M."/>
            <person name="Ellouze W."/>
            <person name="Ilyukhin E."/>
        </authorList>
    </citation>
    <scope>NUCLEOTIDE SEQUENCE [LARGE SCALE GENOMIC DNA]</scope>
    <source>
        <strain evidence="3 4">M169</strain>
    </source>
</reference>
<sequence length="182" mass="20138">MSTKSRSYSNSTNGRVDVSKSATMVDKALPSSDVANGGNSSGDRPLRRLSTPDVYRTIMLSQIFRSPVLSRFCLGILERLANSRSPVFDPDRNRVLNYVLRIFIYNHFCAGTETPEIKCAIKRIKSMGVAGVILNYAREIVAHDLAESDTTMDISAQQIQAWLDGNLKTLSCLDKGDYIGIK</sequence>
<name>A0ABR1NPF0_DIAER</name>